<dbReference type="PANTHER" id="PTHR43652">
    <property type="entry name" value="BASIC AMINO ACID ANTIPORTER YFCC-RELATED"/>
    <property type="match status" value="1"/>
</dbReference>
<feature type="transmembrane region" description="Helical" evidence="6">
    <location>
        <begin position="366"/>
        <end position="385"/>
    </location>
</feature>
<reference evidence="7 9" key="1">
    <citation type="journal article" date="2016" name="Genome Announc.">
        <title>Complete Genome Sequence of the Amino Acid-Fermenting Clostridium propionicum X2 (DSM 1682).</title>
        <authorList>
            <person name="Poehlein A."/>
            <person name="Schlien K."/>
            <person name="Chowdhury N.P."/>
            <person name="Gottschalk G."/>
            <person name="Buckel W."/>
            <person name="Daniel R."/>
        </authorList>
    </citation>
    <scope>NUCLEOTIDE SEQUENCE [LARGE SCALE GENOMIC DNA]</scope>
    <source>
        <strain evidence="7 9">X2</strain>
    </source>
</reference>
<protein>
    <submittedName>
        <fullName evidence="8">Uncharacterized membrane protein YfcC, ion transporter superfamily</fullName>
    </submittedName>
</protein>
<keyword evidence="4 6" id="KW-1133">Transmembrane helix</keyword>
<evidence type="ECO:0000313" key="8">
    <source>
        <dbReference type="EMBL" id="SHF14605.1"/>
    </source>
</evidence>
<evidence type="ECO:0000256" key="4">
    <source>
        <dbReference type="ARBA" id="ARBA00022989"/>
    </source>
</evidence>
<feature type="transmembrane region" description="Helical" evidence="6">
    <location>
        <begin position="452"/>
        <end position="475"/>
    </location>
</feature>
<dbReference type="Proteomes" id="UP000184204">
    <property type="component" value="Unassembled WGS sequence"/>
</dbReference>
<feature type="transmembrane region" description="Helical" evidence="6">
    <location>
        <begin position="415"/>
        <end position="440"/>
    </location>
</feature>
<feature type="transmembrane region" description="Helical" evidence="6">
    <location>
        <begin position="167"/>
        <end position="190"/>
    </location>
</feature>
<proteinExistence type="predicted"/>
<evidence type="ECO:0000256" key="3">
    <source>
        <dbReference type="ARBA" id="ARBA00022692"/>
    </source>
</evidence>
<keyword evidence="5 6" id="KW-0472">Membrane</keyword>
<feature type="transmembrane region" description="Helical" evidence="6">
    <location>
        <begin position="290"/>
        <end position="309"/>
    </location>
</feature>
<comment type="subcellular location">
    <subcellularLocation>
        <location evidence="1">Cell membrane</location>
        <topology evidence="1">Multi-pass membrane protein</topology>
    </subcellularLocation>
</comment>
<dbReference type="EMBL" id="CP014223">
    <property type="protein sequence ID" value="AMJ41399.1"/>
    <property type="molecule type" value="Genomic_DNA"/>
</dbReference>
<feature type="transmembrane region" description="Helical" evidence="6">
    <location>
        <begin position="392"/>
        <end position="409"/>
    </location>
</feature>
<dbReference type="KEGG" id="cpro:CPRO_18130"/>
<keyword evidence="2" id="KW-1003">Cell membrane</keyword>
<evidence type="ECO:0000256" key="6">
    <source>
        <dbReference type="SAM" id="Phobius"/>
    </source>
</evidence>
<keyword evidence="9" id="KW-1185">Reference proteome</keyword>
<gene>
    <name evidence="7" type="ORF">CPRO_18130</name>
    <name evidence="8" type="ORF">SAMN02745151_02929</name>
</gene>
<reference evidence="8" key="3">
    <citation type="submission" date="2016-11" db="EMBL/GenBank/DDBJ databases">
        <authorList>
            <person name="Varghese N."/>
            <person name="Submissions S."/>
        </authorList>
    </citation>
    <scope>NUCLEOTIDE SEQUENCE</scope>
    <source>
        <strain evidence="8">DSM 1682</strain>
    </source>
</reference>
<sequence>MKEKKKIKMPSSFAIIIGIIILVAILSWILPGGAYDYVDPTASKLQPIAGTFHITQSNPQGLGAIILAPVNGFMDSVDIILYTLVIGGFLAVVMKTGAIDAGIGHTIRKLKGREKLLIPILMCIFSFAGAAFGIEEETLPFFPVLIPVLLAAGYDTLVGLSVIKMGAALGVMGSIANPFAVAIASRFAGISIGDGILVRIVLLAIYIPAGIIFTMNYAEKVRKDPTKSLVYAQAEENKKFFLKDADYDNLPELTGKRKLTLVVFLISFLIMLWGVLPWEDLGIAFIPTMYWWFGELSGIFIAAAIVVAIINQMNEDDFIDTFINGAKDLLSVAIIIGVARGVAVIMNDAMITDTILHAGELLLMNASSVVFSVATYVIYLVLSFFVPSSSGLATLSMGIVAPLADFANVGREIVVIAYAAANSMIALVAPTSGLLMGVLTMTKTSYSIWMKFVGKFLFVIALATIGVLVAATLIMA</sequence>
<dbReference type="GO" id="GO:0005886">
    <property type="term" value="C:plasma membrane"/>
    <property type="evidence" value="ECO:0007669"/>
    <property type="project" value="UniProtKB-SubCell"/>
</dbReference>
<feature type="transmembrane region" description="Helical" evidence="6">
    <location>
        <begin position="259"/>
        <end position="278"/>
    </location>
</feature>
<evidence type="ECO:0000256" key="1">
    <source>
        <dbReference type="ARBA" id="ARBA00004651"/>
    </source>
</evidence>
<evidence type="ECO:0000313" key="7">
    <source>
        <dbReference type="EMBL" id="AMJ41399.1"/>
    </source>
</evidence>
<feature type="transmembrane region" description="Helical" evidence="6">
    <location>
        <begin position="140"/>
        <end position="160"/>
    </location>
</feature>
<feature type="transmembrane region" description="Helical" evidence="6">
    <location>
        <begin position="12"/>
        <end position="30"/>
    </location>
</feature>
<keyword evidence="3 6" id="KW-0812">Transmembrane</keyword>
<evidence type="ECO:0000313" key="10">
    <source>
        <dbReference type="Proteomes" id="UP000184204"/>
    </source>
</evidence>
<dbReference type="Pfam" id="PF03606">
    <property type="entry name" value="DcuC"/>
    <property type="match status" value="1"/>
</dbReference>
<feature type="transmembrane region" description="Helical" evidence="6">
    <location>
        <begin position="329"/>
        <end position="346"/>
    </location>
</feature>
<dbReference type="RefSeq" id="WP_066050562.1">
    <property type="nucleotide sequence ID" value="NZ_CP014223.1"/>
</dbReference>
<evidence type="ECO:0000256" key="2">
    <source>
        <dbReference type="ARBA" id="ARBA00022475"/>
    </source>
</evidence>
<name>A0A0X1U8Z7_ANAPI</name>
<dbReference type="AlphaFoldDB" id="A0A0X1U8Z7"/>
<feature type="transmembrane region" description="Helical" evidence="6">
    <location>
        <begin position="196"/>
        <end position="218"/>
    </location>
</feature>
<evidence type="ECO:0000313" key="9">
    <source>
        <dbReference type="Proteomes" id="UP000068026"/>
    </source>
</evidence>
<reference evidence="9" key="2">
    <citation type="submission" date="2016-01" db="EMBL/GenBank/DDBJ databases">
        <authorList>
            <person name="Poehlein A."/>
            <person name="Schlien K."/>
            <person name="Gottschalk G."/>
            <person name="Buckel W."/>
            <person name="Daniel R."/>
        </authorList>
    </citation>
    <scope>NUCLEOTIDE SEQUENCE [LARGE SCALE GENOMIC DNA]</scope>
    <source>
        <strain evidence="9">X2</strain>
    </source>
</reference>
<feature type="transmembrane region" description="Helical" evidence="6">
    <location>
        <begin position="116"/>
        <end position="134"/>
    </location>
</feature>
<reference evidence="10" key="4">
    <citation type="submission" date="2016-11" db="EMBL/GenBank/DDBJ databases">
        <authorList>
            <person name="Jaros S."/>
            <person name="Januszkiewicz K."/>
            <person name="Wedrychowicz H."/>
        </authorList>
    </citation>
    <scope>NUCLEOTIDE SEQUENCE [LARGE SCALE GENOMIC DNA]</scope>
    <source>
        <strain evidence="10">DSM 1682</strain>
    </source>
</reference>
<evidence type="ECO:0000256" key="5">
    <source>
        <dbReference type="ARBA" id="ARBA00023136"/>
    </source>
</evidence>
<organism evidence="8 10">
    <name type="scientific">Anaerotignum propionicum DSM 1682</name>
    <dbReference type="NCBI Taxonomy" id="991789"/>
    <lineage>
        <taxon>Bacteria</taxon>
        <taxon>Bacillati</taxon>
        <taxon>Bacillota</taxon>
        <taxon>Clostridia</taxon>
        <taxon>Lachnospirales</taxon>
        <taxon>Anaerotignaceae</taxon>
        <taxon>Anaerotignum</taxon>
    </lineage>
</organism>
<dbReference type="OrthoDB" id="255482at2"/>
<accession>A0A0X1U8Z7</accession>
<dbReference type="InterPro" id="IPR018385">
    <property type="entry name" value="C4_dicarb_anaerob_car-like"/>
</dbReference>
<feature type="transmembrane region" description="Helical" evidence="6">
    <location>
        <begin position="79"/>
        <end position="104"/>
    </location>
</feature>
<dbReference type="PANTHER" id="PTHR43652:SF6">
    <property type="entry name" value="ARGININE REPRESSOR"/>
    <property type="match status" value="1"/>
</dbReference>
<dbReference type="EMBL" id="FQUA01000020">
    <property type="protein sequence ID" value="SHF14605.1"/>
    <property type="molecule type" value="Genomic_DNA"/>
</dbReference>
<dbReference type="Proteomes" id="UP000068026">
    <property type="component" value="Chromosome"/>
</dbReference>
<dbReference type="InterPro" id="IPR051679">
    <property type="entry name" value="DASS-Related_Transporters"/>
</dbReference>